<feature type="transmembrane region" description="Helical" evidence="12">
    <location>
        <begin position="362"/>
        <end position="382"/>
    </location>
</feature>
<keyword evidence="4" id="KW-0050">Antiport</keyword>
<feature type="compositionally biased region" description="Polar residues" evidence="11">
    <location>
        <begin position="961"/>
        <end position="980"/>
    </location>
</feature>
<feature type="transmembrane region" description="Helical" evidence="12">
    <location>
        <begin position="204"/>
        <end position="225"/>
    </location>
</feature>
<feature type="compositionally biased region" description="Polar residues" evidence="11">
    <location>
        <begin position="560"/>
        <end position="574"/>
    </location>
</feature>
<proteinExistence type="inferred from homology"/>
<feature type="transmembrane region" description="Helical" evidence="12">
    <location>
        <begin position="407"/>
        <end position="436"/>
    </location>
</feature>
<dbReference type="GO" id="GO:0120029">
    <property type="term" value="P:proton export across plasma membrane"/>
    <property type="evidence" value="ECO:0007669"/>
    <property type="project" value="InterPro"/>
</dbReference>
<keyword evidence="8" id="KW-0406">Ion transport</keyword>
<comment type="caution">
    <text evidence="15">The sequence shown here is derived from an EMBL/GenBank/DDBJ whole genome shotgun (WGS) entry which is preliminary data.</text>
</comment>
<organism evidence="15 16">
    <name type="scientific">Ceratocystis fimbriata CBS 114723</name>
    <dbReference type="NCBI Taxonomy" id="1035309"/>
    <lineage>
        <taxon>Eukaryota</taxon>
        <taxon>Fungi</taxon>
        <taxon>Dikarya</taxon>
        <taxon>Ascomycota</taxon>
        <taxon>Pezizomycotina</taxon>
        <taxon>Sordariomycetes</taxon>
        <taxon>Hypocreomycetidae</taxon>
        <taxon>Microascales</taxon>
        <taxon>Ceratocystidaceae</taxon>
        <taxon>Ceratocystis</taxon>
    </lineage>
</organism>
<dbReference type="Proteomes" id="UP000222788">
    <property type="component" value="Unassembled WGS sequence"/>
</dbReference>
<feature type="region of interest" description="Disordered" evidence="11">
    <location>
        <begin position="816"/>
        <end position="846"/>
    </location>
</feature>
<feature type="region of interest" description="Disordered" evidence="11">
    <location>
        <begin position="468"/>
        <end position="599"/>
    </location>
</feature>
<feature type="transmembrane region" description="Helical" evidence="12">
    <location>
        <begin position="102"/>
        <end position="124"/>
    </location>
</feature>
<dbReference type="GO" id="GO:0036376">
    <property type="term" value="P:sodium ion export across plasma membrane"/>
    <property type="evidence" value="ECO:0007669"/>
    <property type="project" value="InterPro"/>
</dbReference>
<dbReference type="AlphaFoldDB" id="A0A2C5WZI8"/>
<evidence type="ECO:0000313" key="16">
    <source>
        <dbReference type="Proteomes" id="UP000222788"/>
    </source>
</evidence>
<feature type="transmembrane region" description="Helical" evidence="12">
    <location>
        <begin position="245"/>
        <end position="262"/>
    </location>
</feature>
<feature type="compositionally biased region" description="Low complexity" evidence="11">
    <location>
        <begin position="505"/>
        <end position="517"/>
    </location>
</feature>
<gene>
    <name evidence="15" type="primary">sod22</name>
    <name evidence="15" type="ORF">CFIMG_002207RA</name>
</gene>
<evidence type="ECO:0000256" key="6">
    <source>
        <dbReference type="ARBA" id="ARBA00022989"/>
    </source>
</evidence>
<evidence type="ECO:0000256" key="4">
    <source>
        <dbReference type="ARBA" id="ARBA00022449"/>
    </source>
</evidence>
<evidence type="ECO:0000259" key="13">
    <source>
        <dbReference type="Pfam" id="PF00999"/>
    </source>
</evidence>
<evidence type="ECO:0000256" key="8">
    <source>
        <dbReference type="ARBA" id="ARBA00023065"/>
    </source>
</evidence>
<evidence type="ECO:0000256" key="2">
    <source>
        <dbReference type="ARBA" id="ARBA00005248"/>
    </source>
</evidence>
<reference evidence="15 16" key="1">
    <citation type="journal article" date="2013" name="Fungal Biol.">
        <title>Analysis of microsatellite markers in the genome of the plant pathogen Ceratocystis fimbriata.</title>
        <authorList>
            <person name="Simpson M.C."/>
            <person name="Wilken P.M."/>
            <person name="Coetzee M.P."/>
            <person name="Wingfield M.J."/>
            <person name="Wingfield B.D."/>
        </authorList>
    </citation>
    <scope>NUCLEOTIDE SEQUENCE [LARGE SCALE GENOMIC DNA]</scope>
    <source>
        <strain evidence="15 16">CBS 114723</strain>
    </source>
</reference>
<protein>
    <submittedName>
        <fullName evidence="15">Putative Na(+)/H(+) antiporter C3A11.09</fullName>
    </submittedName>
</protein>
<dbReference type="InterPro" id="IPR004712">
    <property type="entry name" value="Na+/H+_antiporter_fungi"/>
</dbReference>
<feature type="compositionally biased region" description="Acidic residues" evidence="11">
    <location>
        <begin position="922"/>
        <end position="939"/>
    </location>
</feature>
<feature type="transmembrane region" description="Helical" evidence="12">
    <location>
        <begin position="321"/>
        <end position="341"/>
    </location>
</feature>
<keyword evidence="3" id="KW-0813">Transport</keyword>
<feature type="transmembrane region" description="Helical" evidence="12">
    <location>
        <begin position="296"/>
        <end position="315"/>
    </location>
</feature>
<dbReference type="STRING" id="1035309.A0A2C5WZI8"/>
<comment type="subcellular location">
    <subcellularLocation>
        <location evidence="1">Membrane</location>
        <topology evidence="1">Multi-pass membrane protein</topology>
    </subcellularLocation>
</comment>
<evidence type="ECO:0000256" key="5">
    <source>
        <dbReference type="ARBA" id="ARBA00022692"/>
    </source>
</evidence>
<dbReference type="OrthoDB" id="2190219at2759"/>
<feature type="transmembrane region" description="Helical" evidence="12">
    <location>
        <begin position="44"/>
        <end position="62"/>
    </location>
</feature>
<feature type="region of interest" description="Disordered" evidence="11">
    <location>
        <begin position="858"/>
        <end position="898"/>
    </location>
</feature>
<feature type="transmembrane region" description="Helical" evidence="12">
    <location>
        <begin position="12"/>
        <end position="32"/>
    </location>
</feature>
<dbReference type="GO" id="GO:0015385">
    <property type="term" value="F:sodium:proton antiporter activity"/>
    <property type="evidence" value="ECO:0007669"/>
    <property type="project" value="InterPro"/>
</dbReference>
<keyword evidence="9 12" id="KW-0472">Membrane</keyword>
<evidence type="ECO:0000256" key="9">
    <source>
        <dbReference type="ARBA" id="ARBA00023136"/>
    </source>
</evidence>
<accession>A0A2C5WZI8</accession>
<evidence type="ECO:0000256" key="7">
    <source>
        <dbReference type="ARBA" id="ARBA00023053"/>
    </source>
</evidence>
<feature type="transmembrane region" description="Helical" evidence="12">
    <location>
        <begin position="174"/>
        <end position="192"/>
    </location>
</feature>
<dbReference type="GO" id="GO:0005886">
    <property type="term" value="C:plasma membrane"/>
    <property type="evidence" value="ECO:0007669"/>
    <property type="project" value="InterPro"/>
</dbReference>
<dbReference type="PANTHER" id="PTHR31382:SF4">
    <property type="entry name" value="NA(+)_H(+) ANTIPORTER"/>
    <property type="match status" value="1"/>
</dbReference>
<evidence type="ECO:0000256" key="1">
    <source>
        <dbReference type="ARBA" id="ARBA00004141"/>
    </source>
</evidence>
<dbReference type="GO" id="GO:0030007">
    <property type="term" value="P:intracellular potassium ion homeostasis"/>
    <property type="evidence" value="ECO:0007669"/>
    <property type="project" value="TreeGrafter"/>
</dbReference>
<dbReference type="FunFam" id="1.20.1530.20:FF:000015">
    <property type="entry name" value="Na(+)/H(+) antiporter 2"/>
    <property type="match status" value="1"/>
</dbReference>
<evidence type="ECO:0000256" key="3">
    <source>
        <dbReference type="ARBA" id="ARBA00022448"/>
    </source>
</evidence>
<keyword evidence="10" id="KW-0739">Sodium transport</keyword>
<feature type="domain" description="Alkali metal cation/H+ antiporter Nha1 C-terminal" evidence="14">
    <location>
        <begin position="458"/>
        <end position="957"/>
    </location>
</feature>
<evidence type="ECO:0000313" key="15">
    <source>
        <dbReference type="EMBL" id="PHH51605.1"/>
    </source>
</evidence>
<comment type="similarity">
    <text evidence="2">Belongs to the fungal Na(+)/H(+) exchanger family.</text>
</comment>
<keyword evidence="16" id="KW-1185">Reference proteome</keyword>
<dbReference type="Pfam" id="PF00999">
    <property type="entry name" value="Na_H_Exchanger"/>
    <property type="match status" value="1"/>
</dbReference>
<reference evidence="15 16" key="2">
    <citation type="journal article" date="2013" name="IMA Fungus">
        <title>IMA Genome-F 1: Ceratocystis fimbriata: Draft nuclear genome sequence for the plant pathogen, Ceratocystis fimbriata.</title>
        <authorList>
            <person name="Wilken P.M."/>
            <person name="Steenkamp E.T."/>
            <person name="Wingfield M.J."/>
            <person name="de Beer Z.W."/>
            <person name="Wingfield B.D."/>
        </authorList>
    </citation>
    <scope>NUCLEOTIDE SEQUENCE [LARGE SCALE GENOMIC DNA]</scope>
    <source>
        <strain evidence="15 16">CBS 114723</strain>
    </source>
</reference>
<feature type="transmembrane region" description="Helical" evidence="12">
    <location>
        <begin position="130"/>
        <end position="153"/>
    </location>
</feature>
<feature type="region of interest" description="Disordered" evidence="11">
    <location>
        <begin position="620"/>
        <end position="643"/>
    </location>
</feature>
<evidence type="ECO:0000256" key="12">
    <source>
        <dbReference type="SAM" id="Phobius"/>
    </source>
</evidence>
<dbReference type="GO" id="GO:0042391">
    <property type="term" value="P:regulation of membrane potential"/>
    <property type="evidence" value="ECO:0007669"/>
    <property type="project" value="InterPro"/>
</dbReference>
<keyword evidence="5 12" id="KW-0812">Transmembrane</keyword>
<evidence type="ECO:0000256" key="10">
    <source>
        <dbReference type="ARBA" id="ARBA00023201"/>
    </source>
</evidence>
<dbReference type="Pfam" id="PF08619">
    <property type="entry name" value="Nha1_C"/>
    <property type="match status" value="1"/>
</dbReference>
<dbReference type="InterPro" id="IPR006153">
    <property type="entry name" value="Cation/H_exchanger_TM"/>
</dbReference>
<feature type="compositionally biased region" description="Polar residues" evidence="11">
    <location>
        <begin position="831"/>
        <end position="842"/>
    </location>
</feature>
<keyword evidence="7" id="KW-0915">Sodium</keyword>
<feature type="domain" description="Cation/H+ exchanger transmembrane" evidence="13">
    <location>
        <begin position="26"/>
        <end position="433"/>
    </location>
</feature>
<feature type="region of interest" description="Disordered" evidence="11">
    <location>
        <begin position="914"/>
        <end position="1047"/>
    </location>
</feature>
<dbReference type="EMBL" id="APWK03000089">
    <property type="protein sequence ID" value="PHH51605.1"/>
    <property type="molecule type" value="Genomic_DNA"/>
</dbReference>
<name>A0A2C5WZI8_9PEZI</name>
<keyword evidence="6 12" id="KW-1133">Transmembrane helix</keyword>
<feature type="compositionally biased region" description="Low complexity" evidence="11">
    <location>
        <begin position="858"/>
        <end position="884"/>
    </location>
</feature>
<dbReference type="PANTHER" id="PTHR31382">
    <property type="entry name" value="NA(+)/H(+) ANTIPORTER"/>
    <property type="match status" value="1"/>
</dbReference>
<dbReference type="InterPro" id="IPR013928">
    <property type="entry name" value="Cation/H_antiporter_C"/>
</dbReference>
<sequence length="1047" mass="114903">MAWKYLSITEPHLVYILLGAFTSLFMLCSSFIKERLYIGEATVATIFGVIFGPHCANLINPIEWGNVDIVTMEFSRIVLVVQCFAVGVELPKYYMEKHWRSVVVLLLPVMTWGWMVTSLFVWWMVPTLNWLESLVVSACVTATDPVLASSVVGKGKFARRVPKHLRDLLSAESGCNDGMAFPFLYLAVWLILEHKESGPVTFHWFVLTILYGCVFGAFYGFMVGYISRRGIRLAEKYDLIDRESFLVFYFVLALFCAGSGSLLGLDDLLVGFAAGVGFSNDGWFSQKTEESSVSNVIDLLLNLTYFVYLGTVIPWQQFNDSAIGLSAWRLVVIAILVILFRRIPIMLMMKPFIPDIKTWREALFAGHFGPIGVGAIFVAMLARAEMEDGHTVPTSELPEPGTPNYELVILVWPIVTFLVISSIVVHGSSIAVFTLGKRINTLTLTMSYTAAPEDGPAWMNRLPRILSQSKSQARTMDSESEGLDLPPGFPGNFIRRRKSEDRTQSRASSRNRSRASSLVPRKRKTKKDPVGGPISQSAIYPQRPQPAVVPTDRPQDTPERTSSTDATNVNVGVNSSLEPRPSPDRRPSSSRSGRSSYHIHVYDEGDNYIFETEDGEVVGVAPTQNEEDTGSIRGRRRNTDGPDLEKGEAAAPVLPQIPQEPLGWSFADIKKRVANVIQSESEKRKGKALQEKKSEPARAYQFGNTIIVEDEDGEVIKTYELPSENGAGKASGATDNLLKYIGLGKNSEQSGVVVEDEGSASVPRKKTFAQTAPESDIDDRHIRFTIGGQGQRMTKDAFIQAMRSLDLGTRNNIVENSTASPRVKALARNDASPNASLDGSQTAKRHLGRAAEIHPTPQAHAVPPQAQAPLQASMPSRSPAPSSHRPSRRTSDDYDDDVDEDMLNRQRASLALYDNLSVASDADSDEGEDSGDEDGDQETAAERRRRLAALGTIHDDDMNERAQSSHSHATNVAQAQSRPITPSGMMTPVGRVSTPVGRVSTPTNRVSTPVAGTDTPAESASPLPEGVVEGEAPTRRGIRFAESARRG</sequence>
<evidence type="ECO:0000259" key="14">
    <source>
        <dbReference type="Pfam" id="PF08619"/>
    </source>
</evidence>
<evidence type="ECO:0000256" key="11">
    <source>
        <dbReference type="SAM" id="MobiDB-lite"/>
    </source>
</evidence>